<feature type="transmembrane region" description="Helical" evidence="10">
    <location>
        <begin position="97"/>
        <end position="116"/>
    </location>
</feature>
<sequence length="268" mass="29526">MTRILDSISLPTSYDGVSRAAGRLSTPRLSRIHVARCAVSGLGRGMERGFGVVIRLRQWTISIECGMQVFVVITGLILCLSHMIFFPEVRQEGLSALWRGTNVGLALAIPTVGIYLPCSDIFCHRLEEITSRNAPGLTPYVPLVAGSLSRSLACISCYPVELAKTRMQVFKVFNNTSENEHNVSTRTHKSEKMAARVVASTMTAVVAAGVKQKEKAAKDLQSLHSSPCKWFVCDDSTIYTRFFVIQEHFDEHCITSKEKGGLAIPFLC</sequence>
<dbReference type="OrthoDB" id="1747031at2759"/>
<dbReference type="PANTHER" id="PTHR45760:SF2">
    <property type="entry name" value="FI19922P1-RELATED"/>
    <property type="match status" value="1"/>
</dbReference>
<evidence type="ECO:0000256" key="10">
    <source>
        <dbReference type="SAM" id="Phobius"/>
    </source>
</evidence>
<evidence type="ECO:0000256" key="3">
    <source>
        <dbReference type="ARBA" id="ARBA00022448"/>
    </source>
</evidence>
<dbReference type="AlphaFoldDB" id="A0A830BMV2"/>
<keyword evidence="9 10" id="KW-0472">Membrane</keyword>
<feature type="transmembrane region" description="Helical" evidence="10">
    <location>
        <begin position="65"/>
        <end position="85"/>
    </location>
</feature>
<evidence type="ECO:0000256" key="4">
    <source>
        <dbReference type="ARBA" id="ARBA00022692"/>
    </source>
</evidence>
<dbReference type="InterPro" id="IPR045315">
    <property type="entry name" value="Mtm1-like"/>
</dbReference>
<evidence type="ECO:0000256" key="6">
    <source>
        <dbReference type="ARBA" id="ARBA00022792"/>
    </source>
</evidence>
<dbReference type="Proteomes" id="UP000653305">
    <property type="component" value="Unassembled WGS sequence"/>
</dbReference>
<evidence type="ECO:0000256" key="1">
    <source>
        <dbReference type="ARBA" id="ARBA00004448"/>
    </source>
</evidence>
<keyword evidence="3" id="KW-0813">Transport</keyword>
<dbReference type="SUPFAM" id="SSF103506">
    <property type="entry name" value="Mitochondrial carrier"/>
    <property type="match status" value="1"/>
</dbReference>
<dbReference type="EMBL" id="BMAC01000133">
    <property type="protein sequence ID" value="GFP86889.1"/>
    <property type="molecule type" value="Genomic_DNA"/>
</dbReference>
<evidence type="ECO:0000256" key="2">
    <source>
        <dbReference type="ARBA" id="ARBA00006375"/>
    </source>
</evidence>
<dbReference type="PANTHER" id="PTHR45760">
    <property type="entry name" value="FI19922P1-RELATED"/>
    <property type="match status" value="1"/>
</dbReference>
<evidence type="ECO:0000313" key="11">
    <source>
        <dbReference type="EMBL" id="GFP86889.1"/>
    </source>
</evidence>
<evidence type="ECO:0000256" key="5">
    <source>
        <dbReference type="ARBA" id="ARBA00022737"/>
    </source>
</evidence>
<protein>
    <submittedName>
        <fullName evidence="11">Mitochondrial carrier protein mtm1</fullName>
    </submittedName>
</protein>
<keyword evidence="4 10" id="KW-0812">Transmembrane</keyword>
<reference evidence="11" key="1">
    <citation type="submission" date="2020-07" db="EMBL/GenBank/DDBJ databases">
        <title>Ethylene signaling mediates host invasion by parasitic plants.</title>
        <authorList>
            <person name="Yoshida S."/>
        </authorList>
    </citation>
    <scope>NUCLEOTIDE SEQUENCE</scope>
    <source>
        <strain evidence="11">Okayama</strain>
    </source>
</reference>
<comment type="caution">
    <text evidence="11">The sequence shown here is derived from an EMBL/GenBank/DDBJ whole genome shotgun (WGS) entry which is preliminary data.</text>
</comment>
<comment type="subcellular location">
    <subcellularLocation>
        <location evidence="1">Mitochondrion inner membrane</location>
        <topology evidence="1">Multi-pass membrane protein</topology>
    </subcellularLocation>
</comment>
<keyword evidence="8" id="KW-0496">Mitochondrion</keyword>
<evidence type="ECO:0000256" key="7">
    <source>
        <dbReference type="ARBA" id="ARBA00022989"/>
    </source>
</evidence>
<name>A0A830BMV2_9LAMI</name>
<dbReference type="Gene3D" id="1.50.40.10">
    <property type="entry name" value="Mitochondrial carrier domain"/>
    <property type="match status" value="1"/>
</dbReference>
<keyword evidence="7 10" id="KW-1133">Transmembrane helix</keyword>
<dbReference type="InterPro" id="IPR023395">
    <property type="entry name" value="MCP_dom_sf"/>
</dbReference>
<keyword evidence="6" id="KW-0999">Mitochondrion inner membrane</keyword>
<comment type="similarity">
    <text evidence="2">Belongs to the mitochondrial carrier (TC 2.A.29) family.</text>
</comment>
<proteinExistence type="inferred from homology"/>
<gene>
    <name evidence="11" type="ORF">PHJA_000832700</name>
</gene>
<dbReference type="GO" id="GO:1990542">
    <property type="term" value="P:mitochondrial transmembrane transport"/>
    <property type="evidence" value="ECO:0007669"/>
    <property type="project" value="InterPro"/>
</dbReference>
<accession>A0A830BMV2</accession>
<keyword evidence="5" id="KW-0677">Repeat</keyword>
<dbReference type="GO" id="GO:0005743">
    <property type="term" value="C:mitochondrial inner membrane"/>
    <property type="evidence" value="ECO:0007669"/>
    <property type="project" value="UniProtKB-SubCell"/>
</dbReference>
<evidence type="ECO:0000256" key="8">
    <source>
        <dbReference type="ARBA" id="ARBA00023128"/>
    </source>
</evidence>
<evidence type="ECO:0000256" key="9">
    <source>
        <dbReference type="ARBA" id="ARBA00023136"/>
    </source>
</evidence>
<organism evidence="11 12">
    <name type="scientific">Phtheirospermum japonicum</name>
    <dbReference type="NCBI Taxonomy" id="374723"/>
    <lineage>
        <taxon>Eukaryota</taxon>
        <taxon>Viridiplantae</taxon>
        <taxon>Streptophyta</taxon>
        <taxon>Embryophyta</taxon>
        <taxon>Tracheophyta</taxon>
        <taxon>Spermatophyta</taxon>
        <taxon>Magnoliopsida</taxon>
        <taxon>eudicotyledons</taxon>
        <taxon>Gunneridae</taxon>
        <taxon>Pentapetalae</taxon>
        <taxon>asterids</taxon>
        <taxon>lamiids</taxon>
        <taxon>Lamiales</taxon>
        <taxon>Orobanchaceae</taxon>
        <taxon>Orobanchaceae incertae sedis</taxon>
        <taxon>Phtheirospermum</taxon>
    </lineage>
</organism>
<keyword evidence="12" id="KW-1185">Reference proteome</keyword>
<evidence type="ECO:0000313" key="12">
    <source>
        <dbReference type="Proteomes" id="UP000653305"/>
    </source>
</evidence>